<dbReference type="GO" id="GO:0005732">
    <property type="term" value="C:sno(s)RNA-containing ribonucleoprotein complex"/>
    <property type="evidence" value="ECO:0007669"/>
    <property type="project" value="InterPro"/>
</dbReference>
<keyword evidence="8" id="KW-0812">Transmembrane</keyword>
<dbReference type="GO" id="GO:0032040">
    <property type="term" value="C:small-subunit processome"/>
    <property type="evidence" value="ECO:0007669"/>
    <property type="project" value="TreeGrafter"/>
</dbReference>
<dbReference type="InterPro" id="IPR012173">
    <property type="entry name" value="Mpp10"/>
</dbReference>
<dbReference type="GO" id="GO:0034457">
    <property type="term" value="C:Mpp10 complex"/>
    <property type="evidence" value="ECO:0007669"/>
    <property type="project" value="InterPro"/>
</dbReference>
<organism evidence="10 11">
    <name type="scientific">Zingiber officinale</name>
    <name type="common">Ginger</name>
    <name type="synonym">Amomum zingiber</name>
    <dbReference type="NCBI Taxonomy" id="94328"/>
    <lineage>
        <taxon>Eukaryota</taxon>
        <taxon>Viridiplantae</taxon>
        <taxon>Streptophyta</taxon>
        <taxon>Embryophyta</taxon>
        <taxon>Tracheophyta</taxon>
        <taxon>Spermatophyta</taxon>
        <taxon>Magnoliopsida</taxon>
        <taxon>Liliopsida</taxon>
        <taxon>Zingiberales</taxon>
        <taxon>Zingiberaceae</taxon>
        <taxon>Zingiber</taxon>
    </lineage>
</organism>
<feature type="transmembrane region" description="Helical" evidence="8">
    <location>
        <begin position="57"/>
        <end position="79"/>
    </location>
</feature>
<dbReference type="EMBL" id="JACMSC010000018">
    <property type="protein sequence ID" value="KAG6476474.1"/>
    <property type="molecule type" value="Genomic_DNA"/>
</dbReference>
<evidence type="ECO:0000256" key="6">
    <source>
        <dbReference type="ARBA" id="ARBA00029455"/>
    </source>
</evidence>
<evidence type="ECO:0000256" key="8">
    <source>
        <dbReference type="SAM" id="Phobius"/>
    </source>
</evidence>
<keyword evidence="5" id="KW-0687">Ribonucleoprotein</keyword>
<dbReference type="PANTHER" id="PTHR17039:SF0">
    <property type="entry name" value="U3 SMALL NUCLEOLAR RIBONUCLEOPROTEIN PROTEIN MPP10"/>
    <property type="match status" value="1"/>
</dbReference>
<evidence type="ECO:0000256" key="5">
    <source>
        <dbReference type="ARBA" id="ARBA00023274"/>
    </source>
</evidence>
<protein>
    <submittedName>
        <fullName evidence="10">Uncharacterized protein</fullName>
    </submittedName>
</protein>
<name>A0A8J5K788_ZINOF</name>
<comment type="subcellular location">
    <subcellularLocation>
        <location evidence="1">Nucleus</location>
        <location evidence="1">Nucleolus</location>
    </subcellularLocation>
</comment>
<dbReference type="Pfam" id="PF04006">
    <property type="entry name" value="Mpp10"/>
    <property type="match status" value="1"/>
</dbReference>
<evidence type="ECO:0000256" key="4">
    <source>
        <dbReference type="ARBA" id="ARBA00023242"/>
    </source>
</evidence>
<feature type="compositionally biased region" description="Basic and acidic residues" evidence="7">
    <location>
        <begin position="182"/>
        <end position="193"/>
    </location>
</feature>
<keyword evidence="8" id="KW-0472">Membrane</keyword>
<evidence type="ECO:0000256" key="1">
    <source>
        <dbReference type="ARBA" id="ARBA00004604"/>
    </source>
</evidence>
<evidence type="ECO:0000256" key="3">
    <source>
        <dbReference type="ARBA" id="ARBA00022552"/>
    </source>
</evidence>
<feature type="chain" id="PRO_5035243953" evidence="9">
    <location>
        <begin position="28"/>
        <end position="392"/>
    </location>
</feature>
<evidence type="ECO:0000256" key="2">
    <source>
        <dbReference type="ARBA" id="ARBA00022517"/>
    </source>
</evidence>
<comment type="caution">
    <text evidence="10">The sequence shown here is derived from an EMBL/GenBank/DDBJ whole genome shotgun (WGS) entry which is preliminary data.</text>
</comment>
<keyword evidence="9" id="KW-0732">Signal</keyword>
<evidence type="ECO:0000313" key="10">
    <source>
        <dbReference type="EMBL" id="KAG6476474.1"/>
    </source>
</evidence>
<dbReference type="Proteomes" id="UP000734854">
    <property type="component" value="Unassembled WGS sequence"/>
</dbReference>
<comment type="similarity">
    <text evidence="6">Belongs to the MPP10 family.</text>
</comment>
<evidence type="ECO:0000256" key="7">
    <source>
        <dbReference type="SAM" id="MobiDB-lite"/>
    </source>
</evidence>
<keyword evidence="2" id="KW-0690">Ribosome biogenesis</keyword>
<accession>A0A8J5K788</accession>
<gene>
    <name evidence="10" type="ORF">ZIOFF_065716</name>
</gene>
<keyword evidence="4" id="KW-0539">Nucleus</keyword>
<keyword evidence="8" id="KW-1133">Transmembrane helix</keyword>
<reference evidence="10 11" key="1">
    <citation type="submission" date="2020-08" db="EMBL/GenBank/DDBJ databases">
        <title>Plant Genome Project.</title>
        <authorList>
            <person name="Zhang R.-G."/>
        </authorList>
    </citation>
    <scope>NUCLEOTIDE SEQUENCE [LARGE SCALE GENOMIC DNA]</scope>
    <source>
        <tissue evidence="10">Rhizome</tissue>
    </source>
</reference>
<sequence length="392" mass="42546">MIIPRPLQPSLCAAWLIAAYSLFLSHALDPSQQVLFTPCLFLSLSQNPTLRRLLPTALFVASLLTTLFASSLLTTLFAASLLPASLLTTLFVASFLAAIFVASTFGLATSSSRPLLSAIFTGSSSSPQLSAIFVASFSPAPPPRHLDFHPSSLPPHYRSEFRYLKDGHFDDVERAPILPSKPPKETKEMDENKSKKGLAEIYEEKYAQKTGLAPALLSASDKLKIELDALSHFHFAPKPVIEDMSIQVNVPALAMEEVAPLAVSDAAMLAPEEIFHGKGNIKEEAELTKEERKRRRANQKRRFRRLKEGKVFEEIPAEVGEGDWQDECLEADIGGEGVEAGVVPADADHDLPHGASQRLGILGVRGVAVRGVADGGVAEGSRGNRVSDEEWS</sequence>
<feature type="transmembrane region" description="Helical" evidence="8">
    <location>
        <begin position="86"/>
        <end position="108"/>
    </location>
</feature>
<keyword evidence="3" id="KW-0698">rRNA processing</keyword>
<dbReference type="GO" id="GO:0006364">
    <property type="term" value="P:rRNA processing"/>
    <property type="evidence" value="ECO:0007669"/>
    <property type="project" value="UniProtKB-KW"/>
</dbReference>
<evidence type="ECO:0000256" key="9">
    <source>
        <dbReference type="SAM" id="SignalP"/>
    </source>
</evidence>
<feature type="region of interest" description="Disordered" evidence="7">
    <location>
        <begin position="174"/>
        <end position="193"/>
    </location>
</feature>
<feature type="signal peptide" evidence="9">
    <location>
        <begin position="1"/>
        <end position="27"/>
    </location>
</feature>
<proteinExistence type="inferred from homology"/>
<keyword evidence="11" id="KW-1185">Reference proteome</keyword>
<dbReference type="AlphaFoldDB" id="A0A8J5K788"/>
<dbReference type="PANTHER" id="PTHR17039">
    <property type="entry name" value="U3 SMALL NUCLEOLAR RIBONUCLEOPROTEIN PROTEIN MPP10"/>
    <property type="match status" value="1"/>
</dbReference>
<evidence type="ECO:0000313" key="11">
    <source>
        <dbReference type="Proteomes" id="UP000734854"/>
    </source>
</evidence>